<evidence type="ECO:0000256" key="2">
    <source>
        <dbReference type="SAM" id="SignalP"/>
    </source>
</evidence>
<dbReference type="Gramene" id="ESQ33068">
    <property type="protein sequence ID" value="ESQ33068"/>
    <property type="gene ID" value="EUTSA_v10005501mg"/>
</dbReference>
<dbReference type="OMA" id="PNHDAMI"/>
<proteinExistence type="predicted"/>
<keyword evidence="2" id="KW-0732">Signal</keyword>
<evidence type="ECO:0000256" key="1">
    <source>
        <dbReference type="SAM" id="MobiDB-lite"/>
    </source>
</evidence>
<accession>V4L041</accession>
<feature type="chain" id="PRO_5004720233" evidence="2">
    <location>
        <begin position="27"/>
        <end position="85"/>
    </location>
</feature>
<gene>
    <name evidence="3" type="ORF">EUTSA_v10005501mg</name>
</gene>
<reference evidence="3 4" key="1">
    <citation type="journal article" date="2013" name="Front. Plant Sci.">
        <title>The Reference Genome of the Halophytic Plant Eutrema salsugineum.</title>
        <authorList>
            <person name="Yang R."/>
            <person name="Jarvis D.E."/>
            <person name="Chen H."/>
            <person name="Beilstein M.A."/>
            <person name="Grimwood J."/>
            <person name="Jenkins J."/>
            <person name="Shu S."/>
            <person name="Prochnik S."/>
            <person name="Xin M."/>
            <person name="Ma C."/>
            <person name="Schmutz J."/>
            <person name="Wing R.A."/>
            <person name="Mitchell-Olds T."/>
            <person name="Schumaker K.S."/>
            <person name="Wang X."/>
        </authorList>
    </citation>
    <scope>NUCLEOTIDE SEQUENCE [LARGE SCALE GENOMIC DNA]</scope>
</reference>
<dbReference type="AlphaFoldDB" id="V4L041"/>
<sequence>MIKIMKLHAITLVFTLLLLASSLAQARTEPFPPSPNLILQTDSKPIHKPPVFSTEPNQDEKKAVDQFLCRPGFPSCPPFHRCLPP</sequence>
<organism evidence="3 4">
    <name type="scientific">Eutrema salsugineum</name>
    <name type="common">Saltwater cress</name>
    <name type="synonym">Sisymbrium salsugineum</name>
    <dbReference type="NCBI Taxonomy" id="72664"/>
    <lineage>
        <taxon>Eukaryota</taxon>
        <taxon>Viridiplantae</taxon>
        <taxon>Streptophyta</taxon>
        <taxon>Embryophyta</taxon>
        <taxon>Tracheophyta</taxon>
        <taxon>Spermatophyta</taxon>
        <taxon>Magnoliopsida</taxon>
        <taxon>eudicotyledons</taxon>
        <taxon>Gunneridae</taxon>
        <taxon>Pentapetalae</taxon>
        <taxon>rosids</taxon>
        <taxon>malvids</taxon>
        <taxon>Brassicales</taxon>
        <taxon>Brassicaceae</taxon>
        <taxon>Eutremeae</taxon>
        <taxon>Eutrema</taxon>
    </lineage>
</organism>
<feature type="region of interest" description="Disordered" evidence="1">
    <location>
        <begin position="30"/>
        <end position="57"/>
    </location>
</feature>
<dbReference type="Proteomes" id="UP000030689">
    <property type="component" value="Unassembled WGS sequence"/>
</dbReference>
<dbReference type="KEGG" id="eus:EUTSA_v10005501mg"/>
<feature type="signal peptide" evidence="2">
    <location>
        <begin position="1"/>
        <end position="26"/>
    </location>
</feature>
<name>V4L041_EUTSA</name>
<dbReference type="EMBL" id="KI517748">
    <property type="protein sequence ID" value="ESQ33068.1"/>
    <property type="molecule type" value="Genomic_DNA"/>
</dbReference>
<protein>
    <submittedName>
        <fullName evidence="3">Uncharacterized protein</fullName>
    </submittedName>
</protein>
<evidence type="ECO:0000313" key="3">
    <source>
        <dbReference type="EMBL" id="ESQ33068.1"/>
    </source>
</evidence>
<evidence type="ECO:0000313" key="4">
    <source>
        <dbReference type="Proteomes" id="UP000030689"/>
    </source>
</evidence>
<keyword evidence="4" id="KW-1185">Reference proteome</keyword>